<proteinExistence type="predicted"/>
<evidence type="ECO:0000313" key="2">
    <source>
        <dbReference type="EMBL" id="PYE84202.1"/>
    </source>
</evidence>
<dbReference type="RefSeq" id="WP_110754799.1">
    <property type="nucleotide sequence ID" value="NZ_QJTF01000049.1"/>
</dbReference>
<dbReference type="AlphaFoldDB" id="A0A318SRH1"/>
<sequence>MDKPEAAARNGKTVNALGWRMPIPQSSLARRVLGVLLIAGGILGFLPILGFWMIPLGLLVLSHDSPLIRRWRRKLEVRYGRWRKG</sequence>
<accession>A0A318SRH1</accession>
<feature type="transmembrane region" description="Helical" evidence="1">
    <location>
        <begin position="32"/>
        <end position="61"/>
    </location>
</feature>
<dbReference type="EMBL" id="QJTF01000049">
    <property type="protein sequence ID" value="PYE84202.1"/>
    <property type="molecule type" value="Genomic_DNA"/>
</dbReference>
<keyword evidence="1" id="KW-0472">Membrane</keyword>
<keyword evidence="1" id="KW-1133">Transmembrane helix</keyword>
<evidence type="ECO:0000313" key="3">
    <source>
        <dbReference type="Proteomes" id="UP000247454"/>
    </source>
</evidence>
<reference evidence="2 3" key="1">
    <citation type="submission" date="2018-06" db="EMBL/GenBank/DDBJ databases">
        <title>Genomic Encyclopedia of Type Strains, Phase III (KMG-III): the genomes of soil and plant-associated and newly described type strains.</title>
        <authorList>
            <person name="Whitman W."/>
        </authorList>
    </citation>
    <scope>NUCLEOTIDE SEQUENCE [LARGE SCALE GENOMIC DNA]</scope>
    <source>
        <strain evidence="2 3">ORS 1419</strain>
    </source>
</reference>
<keyword evidence="3" id="KW-1185">Reference proteome</keyword>
<organism evidence="2 3">
    <name type="scientific">Phyllobacterium leguminum</name>
    <dbReference type="NCBI Taxonomy" id="314237"/>
    <lineage>
        <taxon>Bacteria</taxon>
        <taxon>Pseudomonadati</taxon>
        <taxon>Pseudomonadota</taxon>
        <taxon>Alphaproteobacteria</taxon>
        <taxon>Hyphomicrobiales</taxon>
        <taxon>Phyllobacteriaceae</taxon>
        <taxon>Phyllobacterium</taxon>
    </lineage>
</organism>
<dbReference type="Proteomes" id="UP000247454">
    <property type="component" value="Unassembled WGS sequence"/>
</dbReference>
<name>A0A318SRH1_9HYPH</name>
<gene>
    <name evidence="2" type="ORF">C7477_1492</name>
</gene>
<dbReference type="OrthoDB" id="5959103at2"/>
<comment type="caution">
    <text evidence="2">The sequence shown here is derived from an EMBL/GenBank/DDBJ whole genome shotgun (WGS) entry which is preliminary data.</text>
</comment>
<evidence type="ECO:0000256" key="1">
    <source>
        <dbReference type="SAM" id="Phobius"/>
    </source>
</evidence>
<keyword evidence="1" id="KW-0812">Transmembrane</keyword>
<protein>
    <submittedName>
        <fullName evidence="2">Uncharacterized protein</fullName>
    </submittedName>
</protein>